<dbReference type="GO" id="GO:0005524">
    <property type="term" value="F:ATP binding"/>
    <property type="evidence" value="ECO:0007669"/>
    <property type="project" value="UniProtKB-KW"/>
</dbReference>
<evidence type="ECO:0000313" key="8">
    <source>
        <dbReference type="Proteomes" id="UP000061660"/>
    </source>
</evidence>
<keyword evidence="3" id="KW-0548">Nucleotidyltransferase</keyword>
<dbReference type="RefSeq" id="WP_062410645.1">
    <property type="nucleotide sequence ID" value="NZ_CP013652.1"/>
</dbReference>
<dbReference type="Proteomes" id="UP000061660">
    <property type="component" value="Chromosome"/>
</dbReference>
<comment type="catalytic activity">
    <reaction evidence="1">
        <text>2 ATP = 3',3'-c-di-AMP + 2 diphosphate</text>
        <dbReference type="Rhea" id="RHEA:35655"/>
        <dbReference type="ChEBI" id="CHEBI:30616"/>
        <dbReference type="ChEBI" id="CHEBI:33019"/>
        <dbReference type="ChEBI" id="CHEBI:71500"/>
        <dbReference type="EC" id="2.7.7.85"/>
    </reaction>
</comment>
<gene>
    <name evidence="7" type="ORF">IJ22_49760</name>
</gene>
<dbReference type="Pfam" id="PF02457">
    <property type="entry name" value="DAC"/>
    <property type="match status" value="1"/>
</dbReference>
<keyword evidence="8" id="KW-1185">Reference proteome</keyword>
<dbReference type="KEGG" id="pnp:IJ22_49760"/>
<accession>A0A0U2VX19</accession>
<dbReference type="InterPro" id="IPR053472">
    <property type="entry name" value="DAC_CdaS-like"/>
</dbReference>
<evidence type="ECO:0000256" key="1">
    <source>
        <dbReference type="ARBA" id="ARBA00000877"/>
    </source>
</evidence>
<organism evidence="7 8">
    <name type="scientific">Paenibacillus naphthalenovorans</name>
    <dbReference type="NCBI Taxonomy" id="162209"/>
    <lineage>
        <taxon>Bacteria</taxon>
        <taxon>Bacillati</taxon>
        <taxon>Bacillota</taxon>
        <taxon>Bacilli</taxon>
        <taxon>Bacillales</taxon>
        <taxon>Paenibacillaceae</taxon>
        <taxon>Paenibacillus</taxon>
    </lineage>
</organism>
<dbReference type="InterPro" id="IPR050338">
    <property type="entry name" value="DisA"/>
</dbReference>
<protein>
    <submittedName>
        <fullName evidence="7">DisA bacterial checkpoint controller nucleotide-binding protein</fullName>
    </submittedName>
</protein>
<dbReference type="STRING" id="162209.IJ22_49760"/>
<dbReference type="EMBL" id="CP013652">
    <property type="protein sequence ID" value="ALS25238.1"/>
    <property type="molecule type" value="Genomic_DNA"/>
</dbReference>
<dbReference type="AlphaFoldDB" id="A0A0U2VX19"/>
<dbReference type="PANTHER" id="PTHR34185">
    <property type="entry name" value="DIADENYLATE CYCLASE"/>
    <property type="match status" value="1"/>
</dbReference>
<dbReference type="NCBIfam" id="NF038328">
    <property type="entry name" value="c-di-AMP_CdaS"/>
    <property type="match status" value="1"/>
</dbReference>
<feature type="domain" description="DAC" evidence="6">
    <location>
        <begin position="53"/>
        <end position="201"/>
    </location>
</feature>
<name>A0A0U2VX19_9BACL</name>
<dbReference type="GO" id="GO:0004016">
    <property type="term" value="F:adenylate cyclase activity"/>
    <property type="evidence" value="ECO:0007669"/>
    <property type="project" value="TreeGrafter"/>
</dbReference>
<dbReference type="InterPro" id="IPR019457">
    <property type="entry name" value="CdaS_N"/>
</dbReference>
<keyword evidence="5" id="KW-0067">ATP-binding</keyword>
<dbReference type="Pfam" id="PF10372">
    <property type="entry name" value="CdaS_N"/>
    <property type="match status" value="1"/>
</dbReference>
<evidence type="ECO:0000313" key="7">
    <source>
        <dbReference type="EMBL" id="ALS25238.1"/>
    </source>
</evidence>
<reference evidence="8" key="1">
    <citation type="submission" date="2015-12" db="EMBL/GenBank/DDBJ databases">
        <title>Complete genome sequences of two moderately thermophilic Paenibacillus species.</title>
        <authorList>
            <person name="Butler R.III."/>
            <person name="Wang J."/>
            <person name="Stark B.C."/>
            <person name="Pombert J.-F."/>
        </authorList>
    </citation>
    <scope>NUCLEOTIDE SEQUENCE [LARGE SCALE GENOMIC DNA]</scope>
    <source>
        <strain evidence="8">32O-Y</strain>
    </source>
</reference>
<keyword evidence="2" id="KW-0808">Transferase</keyword>
<dbReference type="InterPro" id="IPR036888">
    <property type="entry name" value="DNA_integrity_DisA_N_sf"/>
</dbReference>
<dbReference type="SUPFAM" id="SSF143597">
    <property type="entry name" value="YojJ-like"/>
    <property type="match status" value="1"/>
</dbReference>
<evidence type="ECO:0000256" key="5">
    <source>
        <dbReference type="ARBA" id="ARBA00022840"/>
    </source>
</evidence>
<dbReference type="InterPro" id="IPR003390">
    <property type="entry name" value="DNA_integrity_scan_DisA_N"/>
</dbReference>
<dbReference type="PROSITE" id="PS51794">
    <property type="entry name" value="DAC"/>
    <property type="match status" value="1"/>
</dbReference>
<dbReference type="PATRIC" id="fig|162209.4.peg.5259"/>
<evidence type="ECO:0000259" key="6">
    <source>
        <dbReference type="PROSITE" id="PS51794"/>
    </source>
</evidence>
<dbReference type="Gene3D" id="3.40.1700.10">
    <property type="entry name" value="DNA integrity scanning protein, DisA, N-terminal domain"/>
    <property type="match status" value="1"/>
</dbReference>
<dbReference type="PANTHER" id="PTHR34185:SF2">
    <property type="entry name" value="CYCLIC DI-AMP SYNTHASE CDAS"/>
    <property type="match status" value="1"/>
</dbReference>
<sequence length="204" mass="22355">MEKDCDFSSLKLELKEKIQTLIGKMQQTLNGLDEEETCILNEFGQIGGEINRIESLAASFYLKCYISSYTDKYSEISYSVRNLSQRRHGALIVIQREDALERLITPGVSIDANLTCSLLESVFVPGGPLHDGAVLVQGNKIASAANVLPLTNLVTDRKLGTRHRAALGLTERSDAFVIVVSEETGKASFSIEGNMYAFATESSD</sequence>
<keyword evidence="4" id="KW-0547">Nucleotide-binding</keyword>
<evidence type="ECO:0000256" key="3">
    <source>
        <dbReference type="ARBA" id="ARBA00022695"/>
    </source>
</evidence>
<reference evidence="7 8" key="2">
    <citation type="journal article" date="2016" name="Genome Announc.">
        <title>Complete Genome Sequences of Two Interactive Moderate Thermophiles, Paenibacillus napthalenovorans 32O-Y and Paenibacillus sp. 32O-W.</title>
        <authorList>
            <person name="Butler R.R.III."/>
            <person name="Wang J."/>
            <person name="Stark B.C."/>
            <person name="Pombert J.F."/>
        </authorList>
    </citation>
    <scope>NUCLEOTIDE SEQUENCE [LARGE SCALE GENOMIC DNA]</scope>
    <source>
        <strain evidence="7 8">32O-Y</strain>
    </source>
</reference>
<dbReference type="GO" id="GO:0106408">
    <property type="term" value="F:diadenylate cyclase activity"/>
    <property type="evidence" value="ECO:0007669"/>
    <property type="project" value="UniProtKB-EC"/>
</dbReference>
<evidence type="ECO:0000256" key="4">
    <source>
        <dbReference type="ARBA" id="ARBA00022741"/>
    </source>
</evidence>
<evidence type="ECO:0000256" key="2">
    <source>
        <dbReference type="ARBA" id="ARBA00022679"/>
    </source>
</evidence>
<dbReference type="Gene3D" id="1.10.287.770">
    <property type="entry name" value="YojJ-like"/>
    <property type="match status" value="1"/>
</dbReference>
<dbReference type="OrthoDB" id="9807385at2"/>
<proteinExistence type="predicted"/>